<dbReference type="PROSITE" id="PS51257">
    <property type="entry name" value="PROKAR_LIPOPROTEIN"/>
    <property type="match status" value="1"/>
</dbReference>
<dbReference type="Proteomes" id="UP001595840">
    <property type="component" value="Unassembled WGS sequence"/>
</dbReference>
<feature type="signal peptide" evidence="1">
    <location>
        <begin position="1"/>
        <end position="25"/>
    </location>
</feature>
<dbReference type="InterPro" id="IPR011989">
    <property type="entry name" value="ARM-like"/>
</dbReference>
<dbReference type="Pfam" id="PF13646">
    <property type="entry name" value="HEAT_2"/>
    <property type="match status" value="1"/>
</dbReference>
<evidence type="ECO:0000313" key="2">
    <source>
        <dbReference type="EMBL" id="MFC4363117.1"/>
    </source>
</evidence>
<dbReference type="InterPro" id="IPR016024">
    <property type="entry name" value="ARM-type_fold"/>
</dbReference>
<dbReference type="SUPFAM" id="SSF48371">
    <property type="entry name" value="ARM repeat"/>
    <property type="match status" value="1"/>
</dbReference>
<dbReference type="Gene3D" id="1.25.10.10">
    <property type="entry name" value="Leucine-rich Repeat Variant"/>
    <property type="match status" value="1"/>
</dbReference>
<protein>
    <submittedName>
        <fullName evidence="2">HEAT repeat domain-containing protein</fullName>
    </submittedName>
</protein>
<proteinExistence type="predicted"/>
<dbReference type="RefSeq" id="WP_290265087.1">
    <property type="nucleotide sequence ID" value="NZ_JAUFQG010000006.1"/>
</dbReference>
<dbReference type="EMBL" id="JBHSCX010000015">
    <property type="protein sequence ID" value="MFC4363117.1"/>
    <property type="molecule type" value="Genomic_DNA"/>
</dbReference>
<name>A0ABV8V8M5_9GAMM</name>
<comment type="caution">
    <text evidence="2">The sequence shown here is derived from an EMBL/GenBank/DDBJ whole genome shotgun (WGS) entry which is preliminary data.</text>
</comment>
<keyword evidence="3" id="KW-1185">Reference proteome</keyword>
<sequence length="333" mass="36817">MDSVRKTIKGLKLAGLIAATLLVQACASNFTFQVEVDDPEPSTQHYVSSDQDTPTSLAFSHQIPGDQVSAKGGVLNYVYQQDKKNIDPATFFLGALSNELEARKLPVTFDDSASNQLQLLSFETISHRNNGFSPLVMIAMVKIDLVENGQKHRIAAIVKRAKVPIWTVTEEPLVEATINQPQEILIKEVAAKINLALFNDQLTDSDVDTLIKDVKANVENEDIAYQKVYELGFSNNPKALPALLEFSKHNAEYIRLAAISGMGMLGGEGVFEELKALYTSGNQWQDRAVALKAIGDIQTTEALDFLKTEQAKWSDKTTQEVTWNKKIVALYLD</sequence>
<organism evidence="2 3">
    <name type="scientific">Simiduia curdlanivorans</name>
    <dbReference type="NCBI Taxonomy" id="1492769"/>
    <lineage>
        <taxon>Bacteria</taxon>
        <taxon>Pseudomonadati</taxon>
        <taxon>Pseudomonadota</taxon>
        <taxon>Gammaproteobacteria</taxon>
        <taxon>Cellvibrionales</taxon>
        <taxon>Cellvibrionaceae</taxon>
        <taxon>Simiduia</taxon>
    </lineage>
</organism>
<gene>
    <name evidence="2" type="ORF">ACFOX3_12440</name>
</gene>
<evidence type="ECO:0000256" key="1">
    <source>
        <dbReference type="SAM" id="SignalP"/>
    </source>
</evidence>
<keyword evidence="1" id="KW-0732">Signal</keyword>
<accession>A0ABV8V8M5</accession>
<evidence type="ECO:0000313" key="3">
    <source>
        <dbReference type="Proteomes" id="UP001595840"/>
    </source>
</evidence>
<reference evidence="3" key="1">
    <citation type="journal article" date="2019" name="Int. J. Syst. Evol. Microbiol.">
        <title>The Global Catalogue of Microorganisms (GCM) 10K type strain sequencing project: providing services to taxonomists for standard genome sequencing and annotation.</title>
        <authorList>
            <consortium name="The Broad Institute Genomics Platform"/>
            <consortium name="The Broad Institute Genome Sequencing Center for Infectious Disease"/>
            <person name="Wu L."/>
            <person name="Ma J."/>
        </authorList>
    </citation>
    <scope>NUCLEOTIDE SEQUENCE [LARGE SCALE GENOMIC DNA]</scope>
    <source>
        <strain evidence="3">CECT 8570</strain>
    </source>
</reference>
<feature type="chain" id="PRO_5047028345" evidence="1">
    <location>
        <begin position="26"/>
        <end position="333"/>
    </location>
</feature>